<accession>A0A059D313</accession>
<keyword evidence="1" id="KW-0812">Transmembrane</keyword>
<keyword evidence="1" id="KW-0472">Membrane</keyword>
<proteinExistence type="predicted"/>
<gene>
    <name evidence="2" type="ORF">EUGRSUZ_B01761</name>
</gene>
<sequence>MVQAQFSLDGDNMLVFYWYSKPACFHLEQENIFSFRLLFSPKCFVDRSEILFRCLLTMCLYFIGIPILHDFIRNENTKSIESCLQFFTLVKDSFSYFCLENRFQTTGVILNFHSLMPYH</sequence>
<dbReference type="AlphaFoldDB" id="A0A059D313"/>
<keyword evidence="1" id="KW-1133">Transmembrane helix</keyword>
<reference evidence="2" key="1">
    <citation type="submission" date="2013-07" db="EMBL/GenBank/DDBJ databases">
        <title>The genome of Eucalyptus grandis.</title>
        <authorList>
            <person name="Schmutz J."/>
            <person name="Hayes R."/>
            <person name="Myburg A."/>
            <person name="Tuskan G."/>
            <person name="Grattapaglia D."/>
            <person name="Rokhsar D.S."/>
        </authorList>
    </citation>
    <scope>NUCLEOTIDE SEQUENCE</scope>
    <source>
        <tissue evidence="2">Leaf extractions</tissue>
    </source>
</reference>
<dbReference type="EMBL" id="KK198754">
    <property type="protein sequence ID" value="KCW84942.1"/>
    <property type="molecule type" value="Genomic_DNA"/>
</dbReference>
<organism evidence="2">
    <name type="scientific">Eucalyptus grandis</name>
    <name type="common">Flooded gum</name>
    <dbReference type="NCBI Taxonomy" id="71139"/>
    <lineage>
        <taxon>Eukaryota</taxon>
        <taxon>Viridiplantae</taxon>
        <taxon>Streptophyta</taxon>
        <taxon>Embryophyta</taxon>
        <taxon>Tracheophyta</taxon>
        <taxon>Spermatophyta</taxon>
        <taxon>Magnoliopsida</taxon>
        <taxon>eudicotyledons</taxon>
        <taxon>Gunneridae</taxon>
        <taxon>Pentapetalae</taxon>
        <taxon>rosids</taxon>
        <taxon>malvids</taxon>
        <taxon>Myrtales</taxon>
        <taxon>Myrtaceae</taxon>
        <taxon>Myrtoideae</taxon>
        <taxon>Eucalypteae</taxon>
        <taxon>Eucalyptus</taxon>
    </lineage>
</organism>
<feature type="transmembrane region" description="Helical" evidence="1">
    <location>
        <begin position="50"/>
        <end position="68"/>
    </location>
</feature>
<protein>
    <submittedName>
        <fullName evidence="2">Uncharacterized protein</fullName>
    </submittedName>
</protein>
<evidence type="ECO:0000256" key="1">
    <source>
        <dbReference type="SAM" id="Phobius"/>
    </source>
</evidence>
<evidence type="ECO:0000313" key="2">
    <source>
        <dbReference type="EMBL" id="KCW84942.1"/>
    </source>
</evidence>
<dbReference type="Gramene" id="KCW84942">
    <property type="protein sequence ID" value="KCW84942"/>
    <property type="gene ID" value="EUGRSUZ_B01761"/>
</dbReference>
<dbReference type="InParanoid" id="A0A059D313"/>
<name>A0A059D313_EUCGR</name>